<feature type="transmembrane region" description="Helical" evidence="6">
    <location>
        <begin position="206"/>
        <end position="225"/>
    </location>
</feature>
<dbReference type="PANTHER" id="PTHR11266:SF21">
    <property type="entry name" value="ACT DOMAIN-CONTAINING PROTEIN"/>
    <property type="match status" value="1"/>
</dbReference>
<feature type="region of interest" description="Disordered" evidence="7">
    <location>
        <begin position="55"/>
        <end position="82"/>
    </location>
</feature>
<gene>
    <name evidence="8" type="ORF">AMON00008_LOCUS24819</name>
</gene>
<dbReference type="EMBL" id="HBNR01036089">
    <property type="protein sequence ID" value="CAE4592212.1"/>
    <property type="molecule type" value="Transcribed_RNA"/>
</dbReference>
<protein>
    <submittedName>
        <fullName evidence="8">Uncharacterized protein</fullName>
    </submittedName>
</protein>
<dbReference type="InterPro" id="IPR007248">
    <property type="entry name" value="Mpv17_PMP22"/>
</dbReference>
<evidence type="ECO:0000256" key="4">
    <source>
        <dbReference type="ARBA" id="ARBA00022989"/>
    </source>
</evidence>
<evidence type="ECO:0000256" key="5">
    <source>
        <dbReference type="ARBA" id="ARBA00023136"/>
    </source>
</evidence>
<evidence type="ECO:0000256" key="2">
    <source>
        <dbReference type="ARBA" id="ARBA00006824"/>
    </source>
</evidence>
<dbReference type="AlphaFoldDB" id="A0A7S4QSV0"/>
<reference evidence="8" key="1">
    <citation type="submission" date="2021-01" db="EMBL/GenBank/DDBJ databases">
        <authorList>
            <person name="Corre E."/>
            <person name="Pelletier E."/>
            <person name="Niang G."/>
            <person name="Scheremetjew M."/>
            <person name="Finn R."/>
            <person name="Kale V."/>
            <person name="Holt S."/>
            <person name="Cochrane G."/>
            <person name="Meng A."/>
            <person name="Brown T."/>
            <person name="Cohen L."/>
        </authorList>
    </citation>
    <scope>NUCLEOTIDE SEQUENCE</scope>
    <source>
        <strain evidence="8">CCMP3105</strain>
    </source>
</reference>
<name>A0A7S4QSV0_9DINO</name>
<comment type="subcellular location">
    <subcellularLocation>
        <location evidence="1">Membrane</location>
        <topology evidence="1">Multi-pass membrane protein</topology>
    </subcellularLocation>
</comment>
<accession>A0A7S4QSV0</accession>
<proteinExistence type="inferred from homology"/>
<sequence length="294" mass="32677">MAQGQPSRASPQAGLSFCDAALPGMAPRRLVERGGNTTAPHRCCCLPEGDGDKPRILRMSGRAGRPIGREPGTRPSSQPSSQAGCMQEVIDLHAVAQEVPYNGLLGAARTLPRRRPFLFNMFLCTSLIPLADYQVQRRSGREFSLRRTGLFFIFAIYQGIAQWVVYISIFSRLFPSAIRFANLPLAAKWRDWRGGRDLAGQIAFDLLVYVPFGYFPVFYAFRGLFNDDPASKSLSNYQEHFASDNLASVSVWLPGDIACFAVPAWLRLPTTHAFSFLWHSIVSYMRGGPDVEAH</sequence>
<dbReference type="PANTHER" id="PTHR11266">
    <property type="entry name" value="PEROXISOMAL MEMBRANE PROTEIN 2, PXMP2 MPV17"/>
    <property type="match status" value="1"/>
</dbReference>
<dbReference type="GO" id="GO:0016020">
    <property type="term" value="C:membrane"/>
    <property type="evidence" value="ECO:0007669"/>
    <property type="project" value="UniProtKB-SubCell"/>
</dbReference>
<keyword evidence="4 6" id="KW-1133">Transmembrane helix</keyword>
<keyword evidence="5 6" id="KW-0472">Membrane</keyword>
<evidence type="ECO:0000256" key="3">
    <source>
        <dbReference type="ARBA" id="ARBA00022692"/>
    </source>
</evidence>
<comment type="similarity">
    <text evidence="2 6">Belongs to the peroxisomal membrane protein PXMP2/4 family.</text>
</comment>
<evidence type="ECO:0000256" key="7">
    <source>
        <dbReference type="SAM" id="MobiDB-lite"/>
    </source>
</evidence>
<dbReference type="GO" id="GO:0005737">
    <property type="term" value="C:cytoplasm"/>
    <property type="evidence" value="ECO:0007669"/>
    <property type="project" value="TreeGrafter"/>
</dbReference>
<keyword evidence="3 6" id="KW-0812">Transmembrane</keyword>
<evidence type="ECO:0000256" key="6">
    <source>
        <dbReference type="RuleBase" id="RU363053"/>
    </source>
</evidence>
<evidence type="ECO:0000256" key="1">
    <source>
        <dbReference type="ARBA" id="ARBA00004141"/>
    </source>
</evidence>
<evidence type="ECO:0000313" key="8">
    <source>
        <dbReference type="EMBL" id="CAE4592212.1"/>
    </source>
</evidence>
<organism evidence="8">
    <name type="scientific">Alexandrium monilatum</name>
    <dbReference type="NCBI Taxonomy" id="311494"/>
    <lineage>
        <taxon>Eukaryota</taxon>
        <taxon>Sar</taxon>
        <taxon>Alveolata</taxon>
        <taxon>Dinophyceae</taxon>
        <taxon>Gonyaulacales</taxon>
        <taxon>Pyrocystaceae</taxon>
        <taxon>Alexandrium</taxon>
    </lineage>
</organism>
<feature type="transmembrane region" description="Helical" evidence="6">
    <location>
        <begin position="148"/>
        <end position="169"/>
    </location>
</feature>